<dbReference type="InterPro" id="IPR024726">
    <property type="entry name" value="FhuF_C"/>
</dbReference>
<keyword evidence="3" id="KW-1185">Reference proteome</keyword>
<comment type="caution">
    <text evidence="2">The sequence shown here is derived from an EMBL/GenBank/DDBJ whole genome shotgun (WGS) entry which is preliminary data.</text>
</comment>
<dbReference type="EMBL" id="JAGSSV010000003">
    <property type="protein sequence ID" value="MBR7888126.1"/>
    <property type="molecule type" value="Genomic_DNA"/>
</dbReference>
<organism evidence="2 3">
    <name type="scientific">Marinomonas vulgaris</name>
    <dbReference type="NCBI Taxonomy" id="2823372"/>
    <lineage>
        <taxon>Bacteria</taxon>
        <taxon>Pseudomonadati</taxon>
        <taxon>Pseudomonadota</taxon>
        <taxon>Gammaproteobacteria</taxon>
        <taxon>Oceanospirillales</taxon>
        <taxon>Oceanospirillaceae</taxon>
        <taxon>Marinomonas</taxon>
    </lineage>
</organism>
<dbReference type="RefSeq" id="WP_211535474.1">
    <property type="nucleotide sequence ID" value="NZ_JAGSSV010000003.1"/>
</dbReference>
<sequence>MERSLDSLFHSSKACIPILEGRELGTDLHQNERLLSIHSTAGFLAKMHHELRKAHPEAGAPYWRVRSWGLSCWQPIYLALICVYHLKQVPNTLSHLHQSQQGAYIAGYALPDRTLEQKKSIWFTGNHLSLIVHAATQLKGLFDVLKSEHLKQFGGNNVLYQALLADQFMTSLLVAQKIALEHFHERPTILENKHTIIEEFTLWANALDLPLTPRERLHHDDTALTFTRRTCCLHFRRHDGGLCAECPRLKKNKANKDQDVQAH</sequence>
<evidence type="ECO:0000259" key="1">
    <source>
        <dbReference type="Pfam" id="PF11575"/>
    </source>
</evidence>
<gene>
    <name evidence="2" type="ORF">J9B83_04155</name>
</gene>
<name>A0ABS5H8V0_9GAMM</name>
<dbReference type="Proteomes" id="UP000679722">
    <property type="component" value="Unassembled WGS sequence"/>
</dbReference>
<proteinExistence type="predicted"/>
<evidence type="ECO:0000313" key="2">
    <source>
        <dbReference type="EMBL" id="MBR7888126.1"/>
    </source>
</evidence>
<reference evidence="3" key="2">
    <citation type="submission" date="2023-07" db="EMBL/GenBank/DDBJ databases">
        <title>Marinomonas vulgaris A79, complete genome.</title>
        <authorList>
            <person name="Ying J.-J."/>
        </authorList>
    </citation>
    <scope>NUCLEOTIDE SEQUENCE [LARGE SCALE GENOMIC DNA]</scope>
    <source>
        <strain evidence="3">A79</strain>
    </source>
</reference>
<dbReference type="InterPro" id="IPR023998">
    <property type="entry name" value="FCR-like"/>
</dbReference>
<feature type="domain" description="Ferric siderophore reductase C-terminal" evidence="1">
    <location>
        <begin position="228"/>
        <end position="248"/>
    </location>
</feature>
<dbReference type="NCBIfam" id="TIGR03950">
    <property type="entry name" value="sidero_Fe_reduc"/>
    <property type="match status" value="1"/>
</dbReference>
<dbReference type="Pfam" id="PF11575">
    <property type="entry name" value="FhuF_C"/>
    <property type="match status" value="1"/>
</dbReference>
<accession>A0ABS5H8V0</accession>
<protein>
    <submittedName>
        <fullName evidence="2">Siderophore ferric iron reductase</fullName>
    </submittedName>
</protein>
<evidence type="ECO:0000313" key="3">
    <source>
        <dbReference type="Proteomes" id="UP000679722"/>
    </source>
</evidence>
<reference evidence="2 3" key="1">
    <citation type="submission" date="2021-04" db="EMBL/GenBank/DDBJ databases">
        <authorList>
            <person name="Sun C."/>
        </authorList>
    </citation>
    <scope>NUCLEOTIDE SEQUENCE [LARGE SCALE GENOMIC DNA]</scope>
    <source>
        <strain evidence="2 3">A79</strain>
    </source>
</reference>